<evidence type="ECO:0000313" key="3">
    <source>
        <dbReference type="Proteomes" id="UP000035642"/>
    </source>
</evidence>
<reference evidence="3" key="1">
    <citation type="submission" date="2012-09" db="EMBL/GenBank/DDBJ databases">
        <authorList>
            <person name="Martin A.A."/>
        </authorList>
    </citation>
    <scope>NUCLEOTIDE SEQUENCE</scope>
</reference>
<dbReference type="Gene3D" id="2.60.40.10">
    <property type="entry name" value="Immunoglobulins"/>
    <property type="match status" value="1"/>
</dbReference>
<dbReference type="Proteomes" id="UP000035642">
    <property type="component" value="Unassembled WGS sequence"/>
</dbReference>
<keyword evidence="1" id="KW-1133">Transmembrane helix</keyword>
<keyword evidence="3" id="KW-1185">Reference proteome</keyword>
<feature type="transmembrane region" description="Helical" evidence="1">
    <location>
        <begin position="149"/>
        <end position="173"/>
    </location>
</feature>
<evidence type="ECO:0000313" key="4">
    <source>
        <dbReference type="WBParaSite" id="ACAC_0000260501-mRNA-1"/>
    </source>
</evidence>
<dbReference type="AlphaFoldDB" id="A0A158P7J0"/>
<accession>A0A158P7J0</accession>
<dbReference type="STRING" id="6313.A0A158P7J0"/>
<keyword evidence="1" id="KW-0812">Transmembrane</keyword>
<evidence type="ECO:0000256" key="1">
    <source>
        <dbReference type="SAM" id="Phobius"/>
    </source>
</evidence>
<protein>
    <submittedName>
        <fullName evidence="4">Ig-like domain-containing protein</fullName>
    </submittedName>
</protein>
<dbReference type="InterPro" id="IPR007110">
    <property type="entry name" value="Ig-like_dom"/>
</dbReference>
<organism evidence="3 4">
    <name type="scientific">Angiostrongylus cantonensis</name>
    <name type="common">Rat lungworm</name>
    <dbReference type="NCBI Taxonomy" id="6313"/>
    <lineage>
        <taxon>Eukaryota</taxon>
        <taxon>Metazoa</taxon>
        <taxon>Ecdysozoa</taxon>
        <taxon>Nematoda</taxon>
        <taxon>Chromadorea</taxon>
        <taxon>Rhabditida</taxon>
        <taxon>Rhabditina</taxon>
        <taxon>Rhabditomorpha</taxon>
        <taxon>Strongyloidea</taxon>
        <taxon>Metastrongylidae</taxon>
        <taxon>Angiostrongylus</taxon>
    </lineage>
</organism>
<feature type="domain" description="Ig-like" evidence="2">
    <location>
        <begin position="32"/>
        <end position="110"/>
    </location>
</feature>
<reference evidence="4" key="2">
    <citation type="submission" date="2016-04" db="UniProtKB">
        <authorList>
            <consortium name="WormBaseParasite"/>
        </authorList>
    </citation>
    <scope>IDENTIFICATION</scope>
</reference>
<dbReference type="InterPro" id="IPR013783">
    <property type="entry name" value="Ig-like_fold"/>
</dbReference>
<dbReference type="WBParaSite" id="ACAC_0000260501-mRNA-1">
    <property type="protein sequence ID" value="ACAC_0000260501-mRNA-1"/>
    <property type="gene ID" value="ACAC_0000260501"/>
</dbReference>
<sequence>MVHYRRHKRDQQEKNYVALAPSYELILSHDQPSQIDTTLAVTVEEGQALHLMCTAGEGIDEQTLKFEKGFEEVKGQQSRRSFEDATHSGIYECFARTSAGEEHSRKMRVSTKAVLPKGFTPCDNVDAFCGSNGRCGMKNHDKLFTTVKVVAGAGGTLNIMFIFLTVIFACLFFKERKRLRQLQSHLVLPTEEPIFVTKPRNPYDDSNVQLEKASLATPSIPDRPLSRSTRLSTLRKFRNAIKERLPSTNTISES</sequence>
<dbReference type="PROSITE" id="PS50835">
    <property type="entry name" value="IG_LIKE"/>
    <property type="match status" value="1"/>
</dbReference>
<proteinExistence type="predicted"/>
<evidence type="ECO:0000259" key="2">
    <source>
        <dbReference type="PROSITE" id="PS50835"/>
    </source>
</evidence>
<name>A0A158P7J0_ANGCA</name>
<keyword evidence="1" id="KW-0472">Membrane</keyword>